<dbReference type="AlphaFoldDB" id="A0A4Q9MHY9"/>
<protein>
    <submittedName>
        <fullName evidence="2">Uncharacterized protein</fullName>
    </submittedName>
</protein>
<evidence type="ECO:0000256" key="1">
    <source>
        <dbReference type="SAM" id="MobiDB-lite"/>
    </source>
</evidence>
<organism evidence="2">
    <name type="scientific">Dichomitus squalens</name>
    <dbReference type="NCBI Taxonomy" id="114155"/>
    <lineage>
        <taxon>Eukaryota</taxon>
        <taxon>Fungi</taxon>
        <taxon>Dikarya</taxon>
        <taxon>Basidiomycota</taxon>
        <taxon>Agaricomycotina</taxon>
        <taxon>Agaricomycetes</taxon>
        <taxon>Polyporales</taxon>
        <taxon>Polyporaceae</taxon>
        <taxon>Dichomitus</taxon>
    </lineage>
</organism>
<sequence>MNNCTCLLSGCQWRMSISGLCGNATFANASDRTARVPRLDVCMLRGRSALAPGNQRPRPEVSARPQAQGSSYFGTILSATRAESRTHPSCATREGTPRAREPESAVRIRRPATRGAHSRAGCRPTHVSLPARGEDRAGFSRSRSDGRGPAVWRERSGQQWDLQRCRVVAAFVLRCGPGRKWPSADACARARTRTEVRAVIEPFDDDLGSENCRLEK</sequence>
<feature type="compositionally biased region" description="Basic and acidic residues" evidence="1">
    <location>
        <begin position="132"/>
        <end position="155"/>
    </location>
</feature>
<proteinExistence type="predicted"/>
<accession>A0A4Q9MHY9</accession>
<dbReference type="Proteomes" id="UP000292957">
    <property type="component" value="Unassembled WGS sequence"/>
</dbReference>
<dbReference type="EMBL" id="ML143455">
    <property type="protein sequence ID" value="TBU25772.1"/>
    <property type="molecule type" value="Genomic_DNA"/>
</dbReference>
<name>A0A4Q9MHY9_9APHY</name>
<feature type="compositionally biased region" description="Basic and acidic residues" evidence="1">
    <location>
        <begin position="95"/>
        <end position="106"/>
    </location>
</feature>
<evidence type="ECO:0000313" key="2">
    <source>
        <dbReference type="EMBL" id="TBU25772.1"/>
    </source>
</evidence>
<reference evidence="2" key="1">
    <citation type="submission" date="2019-01" db="EMBL/GenBank/DDBJ databases">
        <title>Draft genome sequences of three monokaryotic isolates of the white-rot basidiomycete fungus Dichomitus squalens.</title>
        <authorList>
            <consortium name="DOE Joint Genome Institute"/>
            <person name="Lopez S.C."/>
            <person name="Andreopoulos B."/>
            <person name="Pangilinan J."/>
            <person name="Lipzen A."/>
            <person name="Riley R."/>
            <person name="Ahrendt S."/>
            <person name="Ng V."/>
            <person name="Barry K."/>
            <person name="Daum C."/>
            <person name="Grigoriev I.V."/>
            <person name="Hilden K.S."/>
            <person name="Makela M.R."/>
            <person name="de Vries R.P."/>
        </authorList>
    </citation>
    <scope>NUCLEOTIDE SEQUENCE [LARGE SCALE GENOMIC DNA]</scope>
    <source>
        <strain evidence="2">OM18370.1</strain>
    </source>
</reference>
<gene>
    <name evidence="2" type="ORF">BD311DRAFT_484503</name>
</gene>
<feature type="region of interest" description="Disordered" evidence="1">
    <location>
        <begin position="49"/>
        <end position="155"/>
    </location>
</feature>